<comment type="caution">
    <text evidence="2">The sequence shown here is derived from an EMBL/GenBank/DDBJ whole genome shotgun (WGS) entry which is preliminary data.</text>
</comment>
<evidence type="ECO:0000313" key="3">
    <source>
        <dbReference type="Proteomes" id="UP000254258"/>
    </source>
</evidence>
<organism evidence="2 3">
    <name type="scientific">Dyella monticola</name>
    <dbReference type="NCBI Taxonomy" id="1927958"/>
    <lineage>
        <taxon>Bacteria</taxon>
        <taxon>Pseudomonadati</taxon>
        <taxon>Pseudomonadota</taxon>
        <taxon>Gammaproteobacteria</taxon>
        <taxon>Lysobacterales</taxon>
        <taxon>Rhodanobacteraceae</taxon>
        <taxon>Dyella</taxon>
    </lineage>
</organism>
<sequence length="185" mass="20413">MRCSLVAIPSCLLICLYGGANAASSLPNRLDLRQIDGLPAGCLPKDYGDVIKLDRAYIVPQIPVGKGTDFRWSLEREQDAMPVRLRPGNCVVFGRPLKGYEYERHGGTQWVLGQTYVLVVERIDEPGIRGRLNYVGAFCVMHQPDKELAFVPYIDHADGTTTYPACGRRIGGPPAPDGFRPSDDH</sequence>
<accession>A0A370WUE1</accession>
<dbReference type="AlphaFoldDB" id="A0A370WUE1"/>
<protein>
    <recommendedName>
        <fullName evidence="4">DUF3455 domain-containing protein</fullName>
    </recommendedName>
</protein>
<gene>
    <name evidence="2" type="ORF">DWU98_16845</name>
</gene>
<evidence type="ECO:0000313" key="2">
    <source>
        <dbReference type="EMBL" id="RDS79732.1"/>
    </source>
</evidence>
<evidence type="ECO:0000256" key="1">
    <source>
        <dbReference type="SAM" id="SignalP"/>
    </source>
</evidence>
<dbReference type="Proteomes" id="UP000254258">
    <property type="component" value="Unassembled WGS sequence"/>
</dbReference>
<dbReference type="RefSeq" id="WP_115496734.1">
    <property type="nucleotide sequence ID" value="NZ_QRBE01000011.1"/>
</dbReference>
<name>A0A370WUE1_9GAMM</name>
<reference evidence="2 3" key="1">
    <citation type="submission" date="2018-07" db="EMBL/GenBank/DDBJ databases">
        <title>Dyella monticola sp. nov. and Dyella psychrodurans sp. nov. isolated from monsoon evergreen broad-leaved forest soil of Dinghu Mountain, China.</title>
        <authorList>
            <person name="Gao Z."/>
            <person name="Qiu L."/>
        </authorList>
    </citation>
    <scope>NUCLEOTIDE SEQUENCE [LARGE SCALE GENOMIC DNA]</scope>
    <source>
        <strain evidence="2 3">4G-K06</strain>
    </source>
</reference>
<feature type="chain" id="PRO_5017001770" description="DUF3455 domain-containing protein" evidence="1">
    <location>
        <begin position="23"/>
        <end position="185"/>
    </location>
</feature>
<dbReference type="OrthoDB" id="5955575at2"/>
<keyword evidence="1" id="KW-0732">Signal</keyword>
<keyword evidence="3" id="KW-1185">Reference proteome</keyword>
<dbReference type="EMBL" id="QRBE01000011">
    <property type="protein sequence ID" value="RDS79732.1"/>
    <property type="molecule type" value="Genomic_DNA"/>
</dbReference>
<feature type="signal peptide" evidence="1">
    <location>
        <begin position="1"/>
        <end position="22"/>
    </location>
</feature>
<proteinExistence type="predicted"/>
<evidence type="ECO:0008006" key="4">
    <source>
        <dbReference type="Google" id="ProtNLM"/>
    </source>
</evidence>